<dbReference type="SUPFAM" id="SSF47413">
    <property type="entry name" value="lambda repressor-like DNA-binding domains"/>
    <property type="match status" value="1"/>
</dbReference>
<comment type="caution">
    <text evidence="6">The sequence shown here is derived from an EMBL/GenBank/DDBJ whole genome shotgun (WGS) entry which is preliminary data.</text>
</comment>
<evidence type="ECO:0000256" key="2">
    <source>
        <dbReference type="ARBA" id="ARBA00023015"/>
    </source>
</evidence>
<dbReference type="InterPro" id="IPR026281">
    <property type="entry name" value="HTH_RamB"/>
</dbReference>
<gene>
    <name evidence="7" type="ORF">HJ526_06920</name>
    <name evidence="6" type="ORF">HJ536_08525</name>
</gene>
<reference evidence="8 9" key="1">
    <citation type="submission" date="2020-04" db="EMBL/GenBank/DDBJ databases">
        <title>Donghicola sp., a member of the Rhodobacteraceae family isolated from mangrove forest in Thailand.</title>
        <authorList>
            <person name="Charoenyingcharoen P."/>
            <person name="Yukphan P."/>
        </authorList>
    </citation>
    <scope>NUCLEOTIDE SEQUENCE [LARGE SCALE GENOMIC DNA]</scope>
    <source>
        <strain evidence="6 9">B5-SW-15</strain>
        <strain evidence="7 8">C2-DW-16</strain>
    </source>
</reference>
<dbReference type="InterPro" id="IPR001387">
    <property type="entry name" value="Cro/C1-type_HTH"/>
</dbReference>
<dbReference type="PANTHER" id="PTHR46797:SF23">
    <property type="entry name" value="HTH-TYPE TRANSCRIPTIONAL REGULATOR SUTR"/>
    <property type="match status" value="1"/>
</dbReference>
<evidence type="ECO:0000256" key="3">
    <source>
        <dbReference type="ARBA" id="ARBA00023125"/>
    </source>
</evidence>
<comment type="similarity">
    <text evidence="1">Belongs to the short-chain fatty acyl-CoA assimilation regulator (ScfR) family.</text>
</comment>
<accession>A0A850QAT8</accession>
<keyword evidence="3" id="KW-0238">DNA-binding</keyword>
<dbReference type="CDD" id="cd00093">
    <property type="entry name" value="HTH_XRE"/>
    <property type="match status" value="1"/>
</dbReference>
<evidence type="ECO:0000313" key="6">
    <source>
        <dbReference type="EMBL" id="NVO23399.1"/>
    </source>
</evidence>
<evidence type="ECO:0000313" key="7">
    <source>
        <dbReference type="EMBL" id="NVO27143.1"/>
    </source>
</evidence>
<evidence type="ECO:0000256" key="4">
    <source>
        <dbReference type="ARBA" id="ARBA00023163"/>
    </source>
</evidence>
<keyword evidence="2" id="KW-0805">Transcription regulation</keyword>
<dbReference type="GO" id="GO:0005829">
    <property type="term" value="C:cytosol"/>
    <property type="evidence" value="ECO:0007669"/>
    <property type="project" value="TreeGrafter"/>
</dbReference>
<dbReference type="Pfam" id="PF09856">
    <property type="entry name" value="ScfRs"/>
    <property type="match status" value="1"/>
</dbReference>
<dbReference type="InterPro" id="IPR010359">
    <property type="entry name" value="IrrE_HExxH"/>
</dbReference>
<dbReference type="GO" id="GO:0003700">
    <property type="term" value="F:DNA-binding transcription factor activity"/>
    <property type="evidence" value="ECO:0007669"/>
    <property type="project" value="TreeGrafter"/>
</dbReference>
<dbReference type="Pfam" id="PF01381">
    <property type="entry name" value="HTH_3"/>
    <property type="match status" value="1"/>
</dbReference>
<dbReference type="Proteomes" id="UP000523601">
    <property type="component" value="Unassembled WGS sequence"/>
</dbReference>
<protein>
    <submittedName>
        <fullName evidence="6">DUF2083 domain-containing protein</fullName>
    </submittedName>
</protein>
<dbReference type="InterPro" id="IPR010982">
    <property type="entry name" value="Lambda_DNA-bd_dom_sf"/>
</dbReference>
<organism evidence="6 9">
    <name type="scientific">Donghicola mangrovi</name>
    <dbReference type="NCBI Taxonomy" id="2729614"/>
    <lineage>
        <taxon>Bacteria</taxon>
        <taxon>Pseudomonadati</taxon>
        <taxon>Pseudomonadota</taxon>
        <taxon>Alphaproteobacteria</taxon>
        <taxon>Rhodobacterales</taxon>
        <taxon>Roseobacteraceae</taxon>
        <taxon>Donghicola</taxon>
    </lineage>
</organism>
<keyword evidence="4" id="KW-0804">Transcription</keyword>
<dbReference type="RefSeq" id="WP_176853538.1">
    <property type="nucleotide sequence ID" value="NZ_JABCJD010000002.1"/>
</dbReference>
<dbReference type="SMART" id="SM00530">
    <property type="entry name" value="HTH_XRE"/>
    <property type="match status" value="1"/>
</dbReference>
<sequence length="463" mass="51727">MAPQKLYAGVKLRELRSRLSLTQKEFATKLGVSLPYLNQMENNNRPVSTSVVLALASEFGFDVTELSAGDSERLVSDMREALADPVFTDQPPPLADLRLAASNAPALARAFLHLHRAYRQSHERLASLDEALGREDARVQPSPWEEVRDFFHYCDNYIDAVDRAAEHFADKYAGPVGAEQALIDKGITLRLTEGARIRHFDAETRVLSISNRAAPETRRFQILLQLALITQDKLLEATLDLARFHSNEARSIAKIGLANYFAGAALMPYTRFLEAAQKYRHDLELLATRFGASIEQVAHRLSTLQRPGNKGIPFFFVRVDQAGTITKRHSATRLQFARFGGACPLWNVHRAFETPAQFLRQLAETPDGVRYLCLARDVSKPGGAFGAPTRRYAICLGCEVRHAGDLVYADSLDVTNSAAFEPIGISCRICERTDCHQRSVPPLERRLSIKPDERGVLPYQVEK</sequence>
<evidence type="ECO:0000313" key="8">
    <source>
        <dbReference type="Proteomes" id="UP000523601"/>
    </source>
</evidence>
<dbReference type="PROSITE" id="PS50943">
    <property type="entry name" value="HTH_CROC1"/>
    <property type="match status" value="1"/>
</dbReference>
<dbReference type="GO" id="GO:0003677">
    <property type="term" value="F:DNA binding"/>
    <property type="evidence" value="ECO:0007669"/>
    <property type="project" value="UniProtKB-KW"/>
</dbReference>
<dbReference type="InterPro" id="IPR050807">
    <property type="entry name" value="TransReg_Diox_bact_type"/>
</dbReference>
<keyword evidence="8" id="KW-1185">Reference proteome</keyword>
<feature type="domain" description="HTH cro/C1-type" evidence="5">
    <location>
        <begin position="12"/>
        <end position="66"/>
    </location>
</feature>
<proteinExistence type="inferred from homology"/>
<dbReference type="PIRSF" id="PIRSF019251">
    <property type="entry name" value="Rv0465c"/>
    <property type="match status" value="1"/>
</dbReference>
<dbReference type="EMBL" id="JABCJE010000003">
    <property type="protein sequence ID" value="NVO23399.1"/>
    <property type="molecule type" value="Genomic_DNA"/>
</dbReference>
<dbReference type="AlphaFoldDB" id="A0A850QAT8"/>
<evidence type="ECO:0000313" key="9">
    <source>
        <dbReference type="Proteomes" id="UP000592216"/>
    </source>
</evidence>
<dbReference type="Proteomes" id="UP000592216">
    <property type="component" value="Unassembled WGS sequence"/>
</dbReference>
<dbReference type="EMBL" id="JABCJD010000002">
    <property type="protein sequence ID" value="NVO27143.1"/>
    <property type="molecule type" value="Genomic_DNA"/>
</dbReference>
<evidence type="ECO:0000259" key="5">
    <source>
        <dbReference type="PROSITE" id="PS50943"/>
    </source>
</evidence>
<dbReference type="Gene3D" id="1.10.260.40">
    <property type="entry name" value="lambda repressor-like DNA-binding domains"/>
    <property type="match status" value="1"/>
</dbReference>
<dbReference type="PANTHER" id="PTHR46797">
    <property type="entry name" value="HTH-TYPE TRANSCRIPTIONAL REGULATOR"/>
    <property type="match status" value="1"/>
</dbReference>
<dbReference type="InterPro" id="IPR018653">
    <property type="entry name" value="ScfR_C"/>
</dbReference>
<evidence type="ECO:0000256" key="1">
    <source>
        <dbReference type="ARBA" id="ARBA00007227"/>
    </source>
</evidence>
<dbReference type="Pfam" id="PF06114">
    <property type="entry name" value="Peptidase_M78"/>
    <property type="match status" value="1"/>
</dbReference>
<name>A0A850QAT8_9RHOB</name>